<reference evidence="4 5" key="1">
    <citation type="submission" date="2018-07" db="EMBL/GenBank/DDBJ databases">
        <title>The role of parmesan cheese in vectoring bovine microbiota.</title>
        <authorList>
            <person name="Lugli G.A."/>
            <person name="Milani C."/>
        </authorList>
    </citation>
    <scope>NUCLEOTIDE SEQUENCE [LARGE SCALE GENOMIC DNA]</scope>
    <source>
        <strain evidence="4 5">BMONG18</strain>
    </source>
</reference>
<dbReference type="Proteomes" id="UP000285266">
    <property type="component" value="Unassembled WGS sequence"/>
</dbReference>
<sequence length="172" mass="19339">MQHLATDKGIPSRAELAAMAELMDVPASQVIPEYSVGEVSMRTGLSIDTLRYYEKLGLIDQIARDMSGRRIYSDLDIERIRFVRRLRATGMPVETIAHYVHLRSEGLETAGRRLELLLTHRGELLRQQQELADSLALLDSKIAYYQGITESKQANDPAAHPTTAGPREERHA</sequence>
<proteinExistence type="predicted"/>
<dbReference type="CDD" id="cd01109">
    <property type="entry name" value="HTH_YyaN"/>
    <property type="match status" value="1"/>
</dbReference>
<dbReference type="SUPFAM" id="SSF46955">
    <property type="entry name" value="Putative DNA-binding domain"/>
    <property type="match status" value="1"/>
</dbReference>
<dbReference type="PRINTS" id="PR00040">
    <property type="entry name" value="HTHMERR"/>
</dbReference>
<organism evidence="4 5">
    <name type="scientific">Bifidobacterium mongoliense</name>
    <dbReference type="NCBI Taxonomy" id="518643"/>
    <lineage>
        <taxon>Bacteria</taxon>
        <taxon>Bacillati</taxon>
        <taxon>Actinomycetota</taxon>
        <taxon>Actinomycetes</taxon>
        <taxon>Bifidobacteriales</taxon>
        <taxon>Bifidobacteriaceae</taxon>
        <taxon>Bifidobacterium</taxon>
    </lineage>
</organism>
<evidence type="ECO:0000313" key="5">
    <source>
        <dbReference type="Proteomes" id="UP000285266"/>
    </source>
</evidence>
<comment type="caution">
    <text evidence="4">The sequence shown here is derived from an EMBL/GenBank/DDBJ whole genome shotgun (WGS) entry which is preliminary data.</text>
</comment>
<keyword evidence="1" id="KW-0238">DNA-binding</keyword>
<evidence type="ECO:0000313" key="4">
    <source>
        <dbReference type="EMBL" id="ROT86290.1"/>
    </source>
</evidence>
<dbReference type="PROSITE" id="PS00552">
    <property type="entry name" value="HTH_MERR_1"/>
    <property type="match status" value="1"/>
</dbReference>
<dbReference type="SMART" id="SM00422">
    <property type="entry name" value="HTH_MERR"/>
    <property type="match status" value="1"/>
</dbReference>
<feature type="region of interest" description="Disordered" evidence="2">
    <location>
        <begin position="150"/>
        <end position="172"/>
    </location>
</feature>
<dbReference type="InterPro" id="IPR009061">
    <property type="entry name" value="DNA-bd_dom_put_sf"/>
</dbReference>
<gene>
    <name evidence="4" type="ORF">BMONG18_1610</name>
</gene>
<dbReference type="EMBL" id="QRAJ01000013">
    <property type="protein sequence ID" value="ROT86290.1"/>
    <property type="molecule type" value="Genomic_DNA"/>
</dbReference>
<evidence type="ECO:0000259" key="3">
    <source>
        <dbReference type="PROSITE" id="PS50937"/>
    </source>
</evidence>
<evidence type="ECO:0000256" key="2">
    <source>
        <dbReference type="SAM" id="MobiDB-lite"/>
    </source>
</evidence>
<evidence type="ECO:0000256" key="1">
    <source>
        <dbReference type="ARBA" id="ARBA00023125"/>
    </source>
</evidence>
<dbReference type="InterPro" id="IPR047057">
    <property type="entry name" value="MerR_fam"/>
</dbReference>
<dbReference type="InterPro" id="IPR000551">
    <property type="entry name" value="MerR-type_HTH_dom"/>
</dbReference>
<protein>
    <submittedName>
        <fullName evidence="4">Transcriptional regulator, MerR family</fullName>
    </submittedName>
</protein>
<name>A0A423UC75_9BIFI</name>
<dbReference type="PANTHER" id="PTHR30204:SF98">
    <property type="entry name" value="HTH-TYPE TRANSCRIPTIONAL REGULATOR ADHR"/>
    <property type="match status" value="1"/>
</dbReference>
<dbReference type="PANTHER" id="PTHR30204">
    <property type="entry name" value="REDOX-CYCLING DRUG-SENSING TRANSCRIPTIONAL ACTIVATOR SOXR"/>
    <property type="match status" value="1"/>
</dbReference>
<dbReference type="Gene3D" id="1.10.1660.10">
    <property type="match status" value="1"/>
</dbReference>
<dbReference type="Pfam" id="PF13411">
    <property type="entry name" value="MerR_1"/>
    <property type="match status" value="1"/>
</dbReference>
<feature type="domain" description="HTH merR-type" evidence="3">
    <location>
        <begin position="33"/>
        <end position="102"/>
    </location>
</feature>
<dbReference type="AlphaFoldDB" id="A0A423UC75"/>
<dbReference type="GO" id="GO:0003700">
    <property type="term" value="F:DNA-binding transcription factor activity"/>
    <property type="evidence" value="ECO:0007669"/>
    <property type="project" value="InterPro"/>
</dbReference>
<dbReference type="PROSITE" id="PS50937">
    <property type="entry name" value="HTH_MERR_2"/>
    <property type="match status" value="1"/>
</dbReference>
<dbReference type="RefSeq" id="WP_221179691.1">
    <property type="nucleotide sequence ID" value="NZ_QRAJ01000013.1"/>
</dbReference>
<dbReference type="GO" id="GO:0003677">
    <property type="term" value="F:DNA binding"/>
    <property type="evidence" value="ECO:0007669"/>
    <property type="project" value="UniProtKB-KW"/>
</dbReference>
<accession>A0A423UC75</accession>